<sequence length="909" mass="103099">MPKKLLFYSFGLLVLVIAGMYGFTKWTESREKVNLWTLVPEDAVFVIESSGHDSLLQRIQESDLWNNIASVRAIEAISENIAQLDSLSGGRKEGASRFLKRKSLLTSLHVVSKTNFDFVFYIPVNTVGEHRFIRSLVDNIAKSPDFEETSEEYQQMQILHTKNVINGDSFSFFTYHNNLIISANPELIKEIIRKVNRKQLTSPAAEYESINYLSQPDVFAHVFVNYRHLPQFLNIFLADALEPEITYLASLCRSSMLGFKHQRGKIFLNGFSNPEPLAESFYSRIKEQQPKPFLLRNFLPTRTALLLTFGLDRLTNFKHILAEDKNTNWPARQVILADSLTRTFRNELAVAYLTTDGKAGEAEKVIFVQGDNPAKTNGILNAIIKESIAGAAPGSEWEVAGNYTIKQIPVPQFPLLLFGSVAQGFEACYVVQVDNYLVFGKSVNALRQVLTDIQQQNVWANNERMKAFLENTQQETNFSVYLDADLIWRILRNNVREKQQSSLLRHETLIKYFSQLALQYSRQEDQYYTSLVVTHPVATDTVSREIQTFKPQYKSSFGSELISAPFLMNRSVGGASRILVQDSSLTLHALRDNGQIAWSDSLVDKILEPVYPVTFGSDKRVKYLFSSRNIIHCLDQNGRDIQNFPFNLPDSVQVQRLTLLPENNGLFLVQDQYGQLFMFDMVGNLQPGWGPKQVGSPLAAAPQYYNVNGREVILTLHQNGYVYAFNLNGQPYPGFPLAVEGNFSAGVFAKIGKTFRASQVTAVTTNGNILTFNLAGQVQQRQKLPASNQPAEYQLVAEPQGKSYIVVRQEPGQISLYSQTRKLLLQKNFITSSPKLIQYFDFGTLNRIYAITETGPAKLYLYNYRARLIGGQPLPNKLPVALEYREATQTYTLYSAQGKELHKFWFRDK</sequence>
<comment type="caution">
    <text evidence="1">The sequence shown here is derived from an EMBL/GenBank/DDBJ whole genome shotgun (WGS) entry which is preliminary data.</text>
</comment>
<reference evidence="1 2" key="1">
    <citation type="submission" date="2019-09" db="EMBL/GenBank/DDBJ databases">
        <title>Genome sequence and assembly of Adhaeribacter sp.</title>
        <authorList>
            <person name="Chhetri G."/>
        </authorList>
    </citation>
    <scope>NUCLEOTIDE SEQUENCE [LARGE SCALE GENOMIC DNA]</scope>
    <source>
        <strain evidence="1 2">DK36</strain>
    </source>
</reference>
<evidence type="ECO:0000313" key="1">
    <source>
        <dbReference type="EMBL" id="KAA5539249.1"/>
    </source>
</evidence>
<dbReference type="SUPFAM" id="SSF101898">
    <property type="entry name" value="NHL repeat"/>
    <property type="match status" value="1"/>
</dbReference>
<protein>
    <submittedName>
        <fullName evidence="1">PQQ-like beta-propeller repeat protein</fullName>
    </submittedName>
</protein>
<gene>
    <name evidence="1" type="ORF">F0145_24750</name>
</gene>
<proteinExistence type="predicted"/>
<name>A0A5M6D0W8_9BACT</name>
<dbReference type="EMBL" id="VWSF01000034">
    <property type="protein sequence ID" value="KAA5539249.1"/>
    <property type="molecule type" value="Genomic_DNA"/>
</dbReference>
<dbReference type="RefSeq" id="WP_150093150.1">
    <property type="nucleotide sequence ID" value="NZ_VWSF01000034.1"/>
</dbReference>
<organism evidence="1 2">
    <name type="scientific">Adhaeribacter rhizoryzae</name>
    <dbReference type="NCBI Taxonomy" id="2607907"/>
    <lineage>
        <taxon>Bacteria</taxon>
        <taxon>Pseudomonadati</taxon>
        <taxon>Bacteroidota</taxon>
        <taxon>Cytophagia</taxon>
        <taxon>Cytophagales</taxon>
        <taxon>Hymenobacteraceae</taxon>
        <taxon>Adhaeribacter</taxon>
    </lineage>
</organism>
<dbReference type="Proteomes" id="UP000323426">
    <property type="component" value="Unassembled WGS sequence"/>
</dbReference>
<accession>A0A5M6D0W8</accession>
<dbReference type="AlphaFoldDB" id="A0A5M6D0W8"/>
<evidence type="ECO:0000313" key="2">
    <source>
        <dbReference type="Proteomes" id="UP000323426"/>
    </source>
</evidence>
<keyword evidence="2" id="KW-1185">Reference proteome</keyword>